<evidence type="ECO:0000313" key="7">
    <source>
        <dbReference type="Proteomes" id="UP001054821"/>
    </source>
</evidence>
<keyword evidence="1 2" id="KW-0694">RNA-binding</keyword>
<dbReference type="PROSITE" id="PS50177">
    <property type="entry name" value="NTF2_DOMAIN"/>
    <property type="match status" value="1"/>
</dbReference>
<gene>
    <name evidence="6" type="ORF">L3X38_005722</name>
</gene>
<dbReference type="SMART" id="SM00360">
    <property type="entry name" value="RRM"/>
    <property type="match status" value="1"/>
</dbReference>
<dbReference type="InterPro" id="IPR018222">
    <property type="entry name" value="Nuclear_transport_factor_2_euk"/>
</dbReference>
<evidence type="ECO:0000256" key="1">
    <source>
        <dbReference type="ARBA" id="ARBA00022884"/>
    </source>
</evidence>
<feature type="compositionally biased region" description="Basic and acidic residues" evidence="3">
    <location>
        <begin position="596"/>
        <end position="606"/>
    </location>
</feature>
<feature type="compositionally biased region" description="Polar residues" evidence="3">
    <location>
        <begin position="19"/>
        <end position="32"/>
    </location>
</feature>
<dbReference type="Pfam" id="PF02136">
    <property type="entry name" value="NTF2"/>
    <property type="match status" value="1"/>
</dbReference>
<dbReference type="InterPro" id="IPR032710">
    <property type="entry name" value="NTF2-like_dom_sf"/>
</dbReference>
<feature type="domain" description="NTF2" evidence="5">
    <location>
        <begin position="203"/>
        <end position="320"/>
    </location>
</feature>
<dbReference type="Gene3D" id="3.10.450.50">
    <property type="match status" value="1"/>
</dbReference>
<dbReference type="Proteomes" id="UP001054821">
    <property type="component" value="Chromosome 1"/>
</dbReference>
<feature type="region of interest" description="Disordered" evidence="3">
    <location>
        <begin position="563"/>
        <end position="640"/>
    </location>
</feature>
<feature type="compositionally biased region" description="Basic and acidic residues" evidence="3">
    <location>
        <begin position="452"/>
        <end position="461"/>
    </location>
</feature>
<dbReference type="InterPro" id="IPR035979">
    <property type="entry name" value="RBD_domain_sf"/>
</dbReference>
<evidence type="ECO:0000256" key="3">
    <source>
        <dbReference type="SAM" id="MobiDB-lite"/>
    </source>
</evidence>
<feature type="domain" description="RRM" evidence="4">
    <location>
        <begin position="485"/>
        <end position="561"/>
    </location>
</feature>
<evidence type="ECO:0000313" key="6">
    <source>
        <dbReference type="EMBL" id="KAI5352830.1"/>
    </source>
</evidence>
<evidence type="ECO:0000256" key="2">
    <source>
        <dbReference type="PROSITE-ProRule" id="PRU00176"/>
    </source>
</evidence>
<dbReference type="GO" id="GO:1990904">
    <property type="term" value="C:ribonucleoprotein complex"/>
    <property type="evidence" value="ECO:0007669"/>
    <property type="project" value="TreeGrafter"/>
</dbReference>
<dbReference type="SUPFAM" id="SSF54928">
    <property type="entry name" value="RNA-binding domain, RBD"/>
    <property type="match status" value="1"/>
</dbReference>
<dbReference type="InterPro" id="IPR012677">
    <property type="entry name" value="Nucleotide-bd_a/b_plait_sf"/>
</dbReference>
<dbReference type="CDD" id="cd00590">
    <property type="entry name" value="RRM_SF"/>
    <property type="match status" value="1"/>
</dbReference>
<dbReference type="InterPro" id="IPR002075">
    <property type="entry name" value="NTF2_dom"/>
</dbReference>
<name>A0AAD4ZRF6_PRUDU</name>
<keyword evidence="7" id="KW-1185">Reference proteome</keyword>
<feature type="region of interest" description="Disordered" evidence="3">
    <location>
        <begin position="442"/>
        <end position="478"/>
    </location>
</feature>
<sequence>MFEDDNSKRPKLSKPADWLTTSKRGGNQNGSEAPTDYAKFTLKSPSTVRVCVVKSEKGENKAKATSNALQSLFQNYHALFVSLRTVPAVDCSLGRTMLKSIEVLSAGHACHGKLWDPCNWASLTFSLGLWSPLVARAVEARWNIKLELEAPVARAGGHRFQCSKNKSKNAFARLPLEALLCALGLLPSEMENQSAHPHTLETVGHAFVKQYYDFFCHQPEFLHRFYHESSVLSRPEPDGKALKTVTTLQDINSMILSLDYNNYHLQILSADYQFSLNGGVIILVTGHLTGKDNVQRKFTQTFFLAPQDTGFFVLNDIFKYVDGVVENIVVDQSTPEASLAPNHVVTEPSAVADQPELNQTTSVEVNNTNGKELNNTHGKESINVLENGQETVTENSVVAENPVESSQNVAPQVTEAAASNTQKDAPKKSFASVVNALNGNNAPFLMRTRPTKPVERPREPVTPEAFSPQNNSAPEKNNVPAGKSYAIFVAKLPMNATVEELEKVFKQFGPIKRDGIQVRSNKQQGTCFGFVEFESAKAMQTALEASVKYGNFELRVEERRANNNERGRYPSGRGGYRNDSFRGRENYTGGQGYGRSDSEKSEHREFSGQTRGNAGRNGEAYQRPYQNGGKAARQTGKVVT</sequence>
<dbReference type="GO" id="GO:0005829">
    <property type="term" value="C:cytosol"/>
    <property type="evidence" value="ECO:0007669"/>
    <property type="project" value="TreeGrafter"/>
</dbReference>
<organism evidence="6 7">
    <name type="scientific">Prunus dulcis</name>
    <name type="common">Almond</name>
    <name type="synonym">Amygdalus dulcis</name>
    <dbReference type="NCBI Taxonomy" id="3755"/>
    <lineage>
        <taxon>Eukaryota</taxon>
        <taxon>Viridiplantae</taxon>
        <taxon>Streptophyta</taxon>
        <taxon>Embryophyta</taxon>
        <taxon>Tracheophyta</taxon>
        <taxon>Spermatophyta</taxon>
        <taxon>Magnoliopsida</taxon>
        <taxon>eudicotyledons</taxon>
        <taxon>Gunneridae</taxon>
        <taxon>Pentapetalae</taxon>
        <taxon>rosids</taxon>
        <taxon>fabids</taxon>
        <taxon>Rosales</taxon>
        <taxon>Rosaceae</taxon>
        <taxon>Amygdaloideae</taxon>
        <taxon>Amygdaleae</taxon>
        <taxon>Prunus</taxon>
    </lineage>
</organism>
<dbReference type="PANTHER" id="PTHR10693">
    <property type="entry name" value="RAS GTPASE-ACTIVATING PROTEIN-BINDING PROTEIN"/>
    <property type="match status" value="1"/>
</dbReference>
<dbReference type="GO" id="GO:0003729">
    <property type="term" value="F:mRNA binding"/>
    <property type="evidence" value="ECO:0007669"/>
    <property type="project" value="TreeGrafter"/>
</dbReference>
<dbReference type="CDD" id="cd00780">
    <property type="entry name" value="NTF2"/>
    <property type="match status" value="1"/>
</dbReference>
<dbReference type="PANTHER" id="PTHR10693:SF45">
    <property type="entry name" value="NUCLEAR TRANSPORT FACTOR 2 (NTF2) FAMILY PROTEIN WITH RNA BINDING (RRM-RBD-RNP MOTIFS) DOMAIN-CONTAINING PROTEIN"/>
    <property type="match status" value="1"/>
</dbReference>
<dbReference type="SUPFAM" id="SSF54427">
    <property type="entry name" value="NTF2-like"/>
    <property type="match status" value="1"/>
</dbReference>
<dbReference type="AlphaFoldDB" id="A0AAD4ZRF6"/>
<comment type="caution">
    <text evidence="6">The sequence shown here is derived from an EMBL/GenBank/DDBJ whole genome shotgun (WGS) entry which is preliminary data.</text>
</comment>
<feature type="region of interest" description="Disordered" evidence="3">
    <location>
        <begin position="1"/>
        <end position="36"/>
    </location>
</feature>
<evidence type="ECO:0000259" key="5">
    <source>
        <dbReference type="PROSITE" id="PS50177"/>
    </source>
</evidence>
<accession>A0AAD4ZRF6</accession>
<dbReference type="PROSITE" id="PS50102">
    <property type="entry name" value="RRM"/>
    <property type="match status" value="1"/>
</dbReference>
<feature type="compositionally biased region" description="Polar residues" evidence="3">
    <location>
        <begin position="399"/>
        <end position="423"/>
    </location>
</feature>
<dbReference type="Gene3D" id="3.30.70.330">
    <property type="match status" value="1"/>
</dbReference>
<feature type="region of interest" description="Disordered" evidence="3">
    <location>
        <begin position="399"/>
        <end position="427"/>
    </location>
</feature>
<dbReference type="EMBL" id="JAJFAZ020000001">
    <property type="protein sequence ID" value="KAI5352830.1"/>
    <property type="molecule type" value="Genomic_DNA"/>
</dbReference>
<dbReference type="Pfam" id="PF00076">
    <property type="entry name" value="RRM_1"/>
    <property type="match status" value="1"/>
</dbReference>
<dbReference type="FunFam" id="3.10.450.50:FF:000003">
    <property type="entry name" value="Nuclear transport factor 2 family protein"/>
    <property type="match status" value="1"/>
</dbReference>
<evidence type="ECO:0008006" key="8">
    <source>
        <dbReference type="Google" id="ProtNLM"/>
    </source>
</evidence>
<dbReference type="InterPro" id="IPR039539">
    <property type="entry name" value="Ras_GTPase_bind_prot"/>
</dbReference>
<evidence type="ECO:0000259" key="4">
    <source>
        <dbReference type="PROSITE" id="PS50102"/>
    </source>
</evidence>
<proteinExistence type="predicted"/>
<reference evidence="6 7" key="1">
    <citation type="journal article" date="2022" name="G3 (Bethesda)">
        <title>Whole-genome sequence and methylome profiling of the almond [Prunus dulcis (Mill.) D.A. Webb] cultivar 'Nonpareil'.</title>
        <authorList>
            <person name="D'Amico-Willman K.M."/>
            <person name="Ouma W.Z."/>
            <person name="Meulia T."/>
            <person name="Sideli G.M."/>
            <person name="Gradziel T.M."/>
            <person name="Fresnedo-Ramirez J."/>
        </authorList>
    </citation>
    <scope>NUCLEOTIDE SEQUENCE [LARGE SCALE GENOMIC DNA]</scope>
    <source>
        <strain evidence="6">Clone GOH B32 T37-40</strain>
    </source>
</reference>
<dbReference type="InterPro" id="IPR000504">
    <property type="entry name" value="RRM_dom"/>
</dbReference>
<protein>
    <recommendedName>
        <fullName evidence="8">Nuclear transport factor 2 family protein with RNA binding domain, RRM-RBD-RNP motifs</fullName>
    </recommendedName>
</protein>